<dbReference type="PANTHER" id="PTHR22946:SF9">
    <property type="entry name" value="POLYKETIDE TRANSFERASE AF380"/>
    <property type="match status" value="1"/>
</dbReference>
<dbReference type="Proteomes" id="UP000225108">
    <property type="component" value="Unassembled WGS sequence"/>
</dbReference>
<evidence type="ECO:0000313" key="6">
    <source>
        <dbReference type="Proteomes" id="UP000225108"/>
    </source>
</evidence>
<evidence type="ECO:0000256" key="2">
    <source>
        <dbReference type="ARBA" id="ARBA00022801"/>
    </source>
</evidence>
<dbReference type="InterPro" id="IPR050261">
    <property type="entry name" value="FrsA_esterase"/>
</dbReference>
<feature type="region of interest" description="Disordered" evidence="3">
    <location>
        <begin position="305"/>
        <end position="326"/>
    </location>
</feature>
<name>A0A2G3PI54_WILMA</name>
<evidence type="ECO:0000313" key="5">
    <source>
        <dbReference type="EMBL" id="PHV65485.1"/>
    </source>
</evidence>
<protein>
    <submittedName>
        <fullName evidence="5">Alpha/beta hydrolase</fullName>
    </submittedName>
</protein>
<organism evidence="5 6">
    <name type="scientific">Williamsia marianensis</name>
    <dbReference type="NCBI Taxonomy" id="85044"/>
    <lineage>
        <taxon>Bacteria</taxon>
        <taxon>Bacillati</taxon>
        <taxon>Actinomycetota</taxon>
        <taxon>Actinomycetes</taxon>
        <taxon>Mycobacteriales</taxon>
        <taxon>Nocardiaceae</taxon>
        <taxon>Williamsia</taxon>
    </lineage>
</organism>
<sequence length="326" mass="33640">MSSAENTFSDVTFESGGTRCAAWHFTATTDALDGPAGRPVVVMAHGLGGTKDSGLAPFAESIAAAGMDVLAFDYRGFGDSDGSPRQTVSISGQIDDYRAAMTTAAALPGVDPNRIVLWGVSLSGGHVLTAAAGRDDVCAVVSLTPLVNGAAAGRLAFAHHPVSAIAKSTAAGVRSRLSGLRGGAGIMMPIVGSPGEVAALTLDGSYADYMAIAGPTWRNEIDASIGLELGRLRADKSAKDVRCPVLVQVADFDRSAPPHAAGKAAFTARAEVRHYPCDHFGVWPGQDCFDSAVTHQVSFLRRHLETPANDEPRQKSSAAAEPVVAG</sequence>
<dbReference type="AlphaFoldDB" id="A0A2G3PI54"/>
<dbReference type="Pfam" id="PF12146">
    <property type="entry name" value="Hydrolase_4"/>
    <property type="match status" value="1"/>
</dbReference>
<evidence type="ECO:0000256" key="1">
    <source>
        <dbReference type="ARBA" id="ARBA00008645"/>
    </source>
</evidence>
<accession>A0A2G3PI54</accession>
<feature type="domain" description="Serine aminopeptidase S33" evidence="4">
    <location>
        <begin position="38"/>
        <end position="270"/>
    </location>
</feature>
<reference evidence="5 6" key="1">
    <citation type="submission" date="2017-10" db="EMBL/GenBank/DDBJ databases">
        <title>The draft genome sequence of Williamsia sp. BULT 1.1 isolated from the semi-arid grassland soils from South Africa.</title>
        <authorList>
            <person name="Kabwe M.H."/>
            <person name="Govender N."/>
            <person name="Mutseka Lunga P."/>
            <person name="Vikram S."/>
            <person name="Makhalanyane T.P."/>
        </authorList>
    </citation>
    <scope>NUCLEOTIDE SEQUENCE [LARGE SCALE GENOMIC DNA]</scope>
    <source>
        <strain evidence="5 6">BULT 1.1</strain>
    </source>
</reference>
<keyword evidence="2 5" id="KW-0378">Hydrolase</keyword>
<gene>
    <name evidence="5" type="ORF">CSW57_17125</name>
</gene>
<dbReference type="InterPro" id="IPR022742">
    <property type="entry name" value="Hydrolase_4"/>
</dbReference>
<comment type="caution">
    <text evidence="5">The sequence shown here is derived from an EMBL/GenBank/DDBJ whole genome shotgun (WGS) entry which is preliminary data.</text>
</comment>
<dbReference type="RefSeq" id="WP_099383870.1">
    <property type="nucleotide sequence ID" value="NZ_PEBD01000010.1"/>
</dbReference>
<evidence type="ECO:0000256" key="3">
    <source>
        <dbReference type="SAM" id="MobiDB-lite"/>
    </source>
</evidence>
<dbReference type="InterPro" id="IPR029058">
    <property type="entry name" value="AB_hydrolase_fold"/>
</dbReference>
<proteinExistence type="inferred from homology"/>
<feature type="compositionally biased region" description="Basic and acidic residues" evidence="3">
    <location>
        <begin position="305"/>
        <end position="314"/>
    </location>
</feature>
<comment type="similarity">
    <text evidence="1">Belongs to the AB hydrolase superfamily.</text>
</comment>
<dbReference type="EMBL" id="PEBD01000010">
    <property type="protein sequence ID" value="PHV65485.1"/>
    <property type="molecule type" value="Genomic_DNA"/>
</dbReference>
<dbReference type="PANTHER" id="PTHR22946">
    <property type="entry name" value="DIENELACTONE HYDROLASE DOMAIN-CONTAINING PROTEIN-RELATED"/>
    <property type="match status" value="1"/>
</dbReference>
<dbReference type="GO" id="GO:0052689">
    <property type="term" value="F:carboxylic ester hydrolase activity"/>
    <property type="evidence" value="ECO:0007669"/>
    <property type="project" value="UniProtKB-ARBA"/>
</dbReference>
<evidence type="ECO:0000259" key="4">
    <source>
        <dbReference type="Pfam" id="PF12146"/>
    </source>
</evidence>
<dbReference type="SUPFAM" id="SSF53474">
    <property type="entry name" value="alpha/beta-Hydrolases"/>
    <property type="match status" value="1"/>
</dbReference>
<dbReference type="Gene3D" id="3.40.50.1820">
    <property type="entry name" value="alpha/beta hydrolase"/>
    <property type="match status" value="1"/>
</dbReference>